<gene>
    <name evidence="3" type="ORF">EC910_102275</name>
</gene>
<dbReference type="Pfam" id="PF13649">
    <property type="entry name" value="Methyltransf_25"/>
    <property type="match status" value="1"/>
</dbReference>
<organism evidence="3 4">
    <name type="scientific">Bacillus thuringiensis</name>
    <dbReference type="NCBI Taxonomy" id="1428"/>
    <lineage>
        <taxon>Bacteria</taxon>
        <taxon>Bacillati</taxon>
        <taxon>Bacillota</taxon>
        <taxon>Bacilli</taxon>
        <taxon>Bacillales</taxon>
        <taxon>Bacillaceae</taxon>
        <taxon>Bacillus</taxon>
        <taxon>Bacillus cereus group</taxon>
    </lineage>
</organism>
<accession>A0A4R4BJX7</accession>
<keyword evidence="1 3" id="KW-0808">Transferase</keyword>
<evidence type="ECO:0000259" key="2">
    <source>
        <dbReference type="Pfam" id="PF13649"/>
    </source>
</evidence>
<comment type="caution">
    <text evidence="3">The sequence shown here is derived from an EMBL/GenBank/DDBJ whole genome shotgun (WGS) entry which is preliminary data.</text>
</comment>
<dbReference type="EMBL" id="SMDG01000002">
    <property type="protein sequence ID" value="TCW58554.1"/>
    <property type="molecule type" value="Genomic_DNA"/>
</dbReference>
<reference evidence="3 4" key="1">
    <citation type="submission" date="2019-03" db="EMBL/GenBank/DDBJ databases">
        <title>Above-ground endophytic microbial communities from plants in different locations in the United States.</title>
        <authorList>
            <person name="Frank C."/>
        </authorList>
    </citation>
    <scope>NUCLEOTIDE SEQUENCE [LARGE SCALE GENOMIC DNA]</scope>
    <source>
        <strain evidence="3 4">LP_2_YM</strain>
    </source>
</reference>
<dbReference type="AlphaFoldDB" id="A0A4R4BJX7"/>
<sequence length="201" mass="23099">MMNNFWNDRYKSDEYFYGEEPNTFIKEQAFRLANHNKVIAFAEGEGRNAVFLARQGHKVTAIDYSEDGLEKTKKLAKKHNVDVHTKKVDLLADSLPVNEYDAAIMVFGHFHNDHKKMVLDKMIQTIKPGGLIMFEVYSKKQMNYGTGGPKDIDMLYDPIEILTWCEEHKVIHFFNGEQERVEGKGHTGLADVIQVVISKSM</sequence>
<dbReference type="RefSeq" id="WP_131932069.1">
    <property type="nucleotide sequence ID" value="NZ_SMDF01000002.1"/>
</dbReference>
<evidence type="ECO:0000313" key="4">
    <source>
        <dbReference type="Proteomes" id="UP000295285"/>
    </source>
</evidence>
<dbReference type="GO" id="GO:0032259">
    <property type="term" value="P:methylation"/>
    <property type="evidence" value="ECO:0007669"/>
    <property type="project" value="UniProtKB-KW"/>
</dbReference>
<dbReference type="InterPro" id="IPR029063">
    <property type="entry name" value="SAM-dependent_MTases_sf"/>
</dbReference>
<dbReference type="Proteomes" id="UP000295285">
    <property type="component" value="Unassembled WGS sequence"/>
</dbReference>
<evidence type="ECO:0000256" key="1">
    <source>
        <dbReference type="ARBA" id="ARBA00022679"/>
    </source>
</evidence>
<dbReference type="CDD" id="cd02440">
    <property type="entry name" value="AdoMet_MTases"/>
    <property type="match status" value="1"/>
</dbReference>
<feature type="domain" description="Methyltransferase" evidence="2">
    <location>
        <begin position="40"/>
        <end position="130"/>
    </location>
</feature>
<proteinExistence type="predicted"/>
<protein>
    <submittedName>
        <fullName evidence="3">Methyltransferase family protein</fullName>
    </submittedName>
</protein>
<dbReference type="PANTHER" id="PTHR43861:SF3">
    <property type="entry name" value="PUTATIVE (AFU_ORTHOLOGUE AFUA_2G14390)-RELATED"/>
    <property type="match status" value="1"/>
</dbReference>
<keyword evidence="3" id="KW-0489">Methyltransferase</keyword>
<dbReference type="Gene3D" id="3.40.50.150">
    <property type="entry name" value="Vaccinia Virus protein VP39"/>
    <property type="match status" value="1"/>
</dbReference>
<dbReference type="InterPro" id="IPR041698">
    <property type="entry name" value="Methyltransf_25"/>
</dbReference>
<name>A0A4R4BJX7_BACTU</name>
<dbReference type="SUPFAM" id="SSF53335">
    <property type="entry name" value="S-adenosyl-L-methionine-dependent methyltransferases"/>
    <property type="match status" value="1"/>
</dbReference>
<dbReference type="PANTHER" id="PTHR43861">
    <property type="entry name" value="TRANS-ACONITATE 2-METHYLTRANSFERASE-RELATED"/>
    <property type="match status" value="1"/>
</dbReference>
<evidence type="ECO:0000313" key="3">
    <source>
        <dbReference type="EMBL" id="TCW58554.1"/>
    </source>
</evidence>
<dbReference type="GO" id="GO:0008168">
    <property type="term" value="F:methyltransferase activity"/>
    <property type="evidence" value="ECO:0007669"/>
    <property type="project" value="UniProtKB-KW"/>
</dbReference>